<dbReference type="RefSeq" id="WP_329780442.1">
    <property type="nucleotide sequence ID" value="NZ_JAYJJR010000016.1"/>
</dbReference>
<evidence type="ECO:0000313" key="2">
    <source>
        <dbReference type="Proteomes" id="UP001299596"/>
    </source>
</evidence>
<reference evidence="1 2" key="1">
    <citation type="submission" date="2023-12" db="EMBL/GenBank/DDBJ databases">
        <title>Description of new species of Mycobacterium terrae complex isolated from sewage at the Sao Paulo Zoological Park Foundation in Brazil.</title>
        <authorList>
            <person name="Romagnoli C.L."/>
            <person name="Conceicao E.C."/>
            <person name="Machado E."/>
            <person name="Barreto L.B.P.F."/>
            <person name="Sharma A."/>
            <person name="Silva N.M."/>
            <person name="Marques L.E."/>
            <person name="Juliana M.A."/>
            <person name="Lourenco M.C.S."/>
            <person name="Digiampietri L.A."/>
            <person name="Suffys P.N."/>
            <person name="Viana-Niero C."/>
        </authorList>
    </citation>
    <scope>NUCLEOTIDE SEQUENCE [LARGE SCALE GENOMIC DNA]</scope>
    <source>
        <strain evidence="1 2">MYC098</strain>
    </source>
</reference>
<dbReference type="EMBL" id="JAYJJR010000016">
    <property type="protein sequence ID" value="MEB3023444.1"/>
    <property type="molecule type" value="Genomic_DNA"/>
</dbReference>
<evidence type="ECO:0000313" key="1">
    <source>
        <dbReference type="EMBL" id="MEB3023444.1"/>
    </source>
</evidence>
<proteinExistence type="predicted"/>
<protein>
    <submittedName>
        <fullName evidence="1">Uncharacterized protein</fullName>
    </submittedName>
</protein>
<accession>A0ABU5XN85</accession>
<organism evidence="1 2">
    <name type="scientific">[Mycobacterium] crassicus</name>
    <dbReference type="NCBI Taxonomy" id="2872309"/>
    <lineage>
        <taxon>Bacteria</taxon>
        <taxon>Bacillati</taxon>
        <taxon>Actinomycetota</taxon>
        <taxon>Actinomycetes</taxon>
        <taxon>Mycobacteriales</taxon>
        <taxon>Mycobacteriaceae</taxon>
        <taxon>Mycolicibacter</taxon>
    </lineage>
</organism>
<gene>
    <name evidence="1" type="ORF">K6T79_20685</name>
</gene>
<name>A0ABU5XN85_9MYCO</name>
<comment type="caution">
    <text evidence="1">The sequence shown here is derived from an EMBL/GenBank/DDBJ whole genome shotgun (WGS) entry which is preliminary data.</text>
</comment>
<keyword evidence="2" id="KW-1185">Reference proteome</keyword>
<sequence>MQHTEWLSATAKGDSRREIGRRSGISFRTIADQIDRGRISAENVIAIAIGYGQHPVTALVDCEYLPAHFAGTADPVAALREASVDELAEETLRRMKRSSPKAE</sequence>
<dbReference type="Proteomes" id="UP001299596">
    <property type="component" value="Unassembled WGS sequence"/>
</dbReference>